<evidence type="ECO:0000256" key="2">
    <source>
        <dbReference type="ARBA" id="ARBA00008914"/>
    </source>
</evidence>
<feature type="compositionally biased region" description="Low complexity" evidence="8">
    <location>
        <begin position="104"/>
        <end position="116"/>
    </location>
</feature>
<dbReference type="PANTHER" id="PTHR30329">
    <property type="entry name" value="STATOR ELEMENT OF FLAGELLAR MOTOR COMPLEX"/>
    <property type="match status" value="1"/>
</dbReference>
<dbReference type="Pfam" id="PF00691">
    <property type="entry name" value="OmpA"/>
    <property type="match status" value="1"/>
</dbReference>
<dbReference type="InterPro" id="IPR025713">
    <property type="entry name" value="MotB-like_N_dom"/>
</dbReference>
<dbReference type="Pfam" id="PF13677">
    <property type="entry name" value="MotB_plug"/>
    <property type="match status" value="1"/>
</dbReference>
<feature type="domain" description="OmpA-like" evidence="10">
    <location>
        <begin position="144"/>
        <end position="265"/>
    </location>
</feature>
<evidence type="ECO:0000259" key="10">
    <source>
        <dbReference type="PROSITE" id="PS51123"/>
    </source>
</evidence>
<dbReference type="RefSeq" id="WP_134113487.1">
    <property type="nucleotide sequence ID" value="NZ_SOBG01000007.1"/>
</dbReference>
<evidence type="ECO:0000313" key="11">
    <source>
        <dbReference type="EMBL" id="TDT68553.1"/>
    </source>
</evidence>
<keyword evidence="6 7" id="KW-0472">Membrane</keyword>
<reference evidence="11 12" key="1">
    <citation type="submission" date="2019-03" db="EMBL/GenBank/DDBJ databases">
        <title>Genomic Encyclopedia of Type Strains, Phase IV (KMG-IV): sequencing the most valuable type-strain genomes for metagenomic binning, comparative biology and taxonomic classification.</title>
        <authorList>
            <person name="Goeker M."/>
        </authorList>
    </citation>
    <scope>NUCLEOTIDE SEQUENCE [LARGE SCALE GENOMIC DNA]</scope>
    <source>
        <strain evidence="11 12">DSM 100055</strain>
    </source>
</reference>
<dbReference type="EMBL" id="SOBG01000007">
    <property type="protein sequence ID" value="TDT68553.1"/>
    <property type="molecule type" value="Genomic_DNA"/>
</dbReference>
<dbReference type="CDD" id="cd07185">
    <property type="entry name" value="OmpA_C-like"/>
    <property type="match status" value="1"/>
</dbReference>
<evidence type="ECO:0000256" key="3">
    <source>
        <dbReference type="ARBA" id="ARBA00022475"/>
    </source>
</evidence>
<dbReference type="InterPro" id="IPR006665">
    <property type="entry name" value="OmpA-like"/>
</dbReference>
<comment type="caution">
    <text evidence="11">The sequence shown here is derived from an EMBL/GenBank/DDBJ whole genome shotgun (WGS) entry which is preliminary data.</text>
</comment>
<feature type="region of interest" description="Disordered" evidence="8">
    <location>
        <begin position="97"/>
        <end position="132"/>
    </location>
</feature>
<proteinExistence type="inferred from homology"/>
<keyword evidence="4 9" id="KW-0812">Transmembrane</keyword>
<protein>
    <submittedName>
        <fullName evidence="11">Chemotaxis protein MotB</fullName>
    </submittedName>
</protein>
<name>A0AA46DXM1_9FUSO</name>
<evidence type="ECO:0000256" key="7">
    <source>
        <dbReference type="PROSITE-ProRule" id="PRU00473"/>
    </source>
</evidence>
<keyword evidence="5 9" id="KW-1133">Transmembrane helix</keyword>
<evidence type="ECO:0000256" key="9">
    <source>
        <dbReference type="SAM" id="Phobius"/>
    </source>
</evidence>
<dbReference type="Proteomes" id="UP000294678">
    <property type="component" value="Unassembled WGS sequence"/>
</dbReference>
<dbReference type="Gene3D" id="3.30.1330.60">
    <property type="entry name" value="OmpA-like domain"/>
    <property type="match status" value="1"/>
</dbReference>
<dbReference type="GO" id="GO:0005886">
    <property type="term" value="C:plasma membrane"/>
    <property type="evidence" value="ECO:0007669"/>
    <property type="project" value="UniProtKB-SubCell"/>
</dbReference>
<dbReference type="AlphaFoldDB" id="A0AA46DXM1"/>
<sequence>MAEKKCPPEGLPGWMGTYGDLVTLLLCFFVLLFAFSTVDSQKYKNLIMSFKGTMGVMKGGKTISPDELLTNSRIEYKGSEYRYQYLSKKIDGELKKYSGDEYTQNRNENSSESTENQNKENQTKQTKKNLGEITNEDTNVKVTERGIEISLGDRVLFDLGKAFLRKEAKPILDIVYNNIKDIENNIIIEGNTDNLPINNKEFKSNWELSTARAIAVLRYFISKNSNIEKRMSVAGYADTRPIATNDTKEGRQKNRRVVIVILKSLDERFQEKVASENPVVSDQGGN</sequence>
<dbReference type="InterPro" id="IPR050330">
    <property type="entry name" value="Bact_OuterMem_StrucFunc"/>
</dbReference>
<gene>
    <name evidence="11" type="ORF">EV215_1620</name>
</gene>
<evidence type="ECO:0000256" key="1">
    <source>
        <dbReference type="ARBA" id="ARBA00004162"/>
    </source>
</evidence>
<evidence type="ECO:0000256" key="4">
    <source>
        <dbReference type="ARBA" id="ARBA00022692"/>
    </source>
</evidence>
<evidence type="ECO:0000256" key="6">
    <source>
        <dbReference type="ARBA" id="ARBA00023136"/>
    </source>
</evidence>
<keyword evidence="3" id="KW-1003">Cell membrane</keyword>
<comment type="similarity">
    <text evidence="2">Belongs to the MotB family.</text>
</comment>
<organism evidence="11 12">
    <name type="scientific">Hypnocyclicus thermotrophus</name>
    <dbReference type="NCBI Taxonomy" id="1627895"/>
    <lineage>
        <taxon>Bacteria</taxon>
        <taxon>Fusobacteriati</taxon>
        <taxon>Fusobacteriota</taxon>
        <taxon>Fusobacteriia</taxon>
        <taxon>Fusobacteriales</taxon>
        <taxon>Fusobacteriaceae</taxon>
        <taxon>Hypnocyclicus</taxon>
    </lineage>
</organism>
<keyword evidence="12" id="KW-1185">Reference proteome</keyword>
<evidence type="ECO:0000256" key="5">
    <source>
        <dbReference type="ARBA" id="ARBA00022989"/>
    </source>
</evidence>
<dbReference type="PANTHER" id="PTHR30329:SF21">
    <property type="entry name" value="LIPOPROTEIN YIAD-RELATED"/>
    <property type="match status" value="1"/>
</dbReference>
<evidence type="ECO:0000256" key="8">
    <source>
        <dbReference type="SAM" id="MobiDB-lite"/>
    </source>
</evidence>
<feature type="transmembrane region" description="Helical" evidence="9">
    <location>
        <begin position="21"/>
        <end position="38"/>
    </location>
</feature>
<comment type="subcellular location">
    <subcellularLocation>
        <location evidence="1">Cell membrane</location>
        <topology evidence="1">Single-pass membrane protein</topology>
    </subcellularLocation>
</comment>
<evidence type="ECO:0000313" key="12">
    <source>
        <dbReference type="Proteomes" id="UP000294678"/>
    </source>
</evidence>
<accession>A0AA46DXM1</accession>
<dbReference type="PROSITE" id="PS51123">
    <property type="entry name" value="OMPA_2"/>
    <property type="match status" value="1"/>
</dbReference>
<dbReference type="InterPro" id="IPR036737">
    <property type="entry name" value="OmpA-like_sf"/>
</dbReference>
<dbReference type="SUPFAM" id="SSF103088">
    <property type="entry name" value="OmpA-like"/>
    <property type="match status" value="1"/>
</dbReference>